<comment type="catalytic activity">
    <reaction evidence="7 8">
        <text>(1S,2R)-1-C-(indol-3-yl)glycerol 3-phosphate + L-serine = D-glyceraldehyde 3-phosphate + L-tryptophan + H2O</text>
        <dbReference type="Rhea" id="RHEA:10532"/>
        <dbReference type="ChEBI" id="CHEBI:15377"/>
        <dbReference type="ChEBI" id="CHEBI:33384"/>
        <dbReference type="ChEBI" id="CHEBI:57912"/>
        <dbReference type="ChEBI" id="CHEBI:58866"/>
        <dbReference type="ChEBI" id="CHEBI:59776"/>
        <dbReference type="EC" id="4.2.1.20"/>
    </reaction>
</comment>
<dbReference type="InterPro" id="IPR002028">
    <property type="entry name" value="Trp_synthase_suA"/>
</dbReference>
<gene>
    <name evidence="8 10" type="primary">trpA</name>
    <name evidence="10" type="ORF">N7U62_02120</name>
</gene>
<comment type="function">
    <text evidence="8">The alpha subunit is responsible for the aldol cleavage of indoleglycerol phosphate to indole and glyceraldehyde 3-phosphate.</text>
</comment>
<dbReference type="HAMAP" id="MF_00131">
    <property type="entry name" value="Trp_synth_alpha"/>
    <property type="match status" value="1"/>
</dbReference>
<dbReference type="InterPro" id="IPR013785">
    <property type="entry name" value="Aldolase_TIM"/>
</dbReference>
<evidence type="ECO:0000256" key="6">
    <source>
        <dbReference type="ARBA" id="ARBA00023239"/>
    </source>
</evidence>
<dbReference type="Gene3D" id="3.20.20.70">
    <property type="entry name" value="Aldolase class I"/>
    <property type="match status" value="1"/>
</dbReference>
<dbReference type="PANTHER" id="PTHR43406:SF1">
    <property type="entry name" value="TRYPTOPHAN SYNTHASE ALPHA CHAIN, CHLOROPLASTIC"/>
    <property type="match status" value="1"/>
</dbReference>
<dbReference type="NCBIfam" id="TIGR00262">
    <property type="entry name" value="trpA"/>
    <property type="match status" value="1"/>
</dbReference>
<dbReference type="SUPFAM" id="SSF51366">
    <property type="entry name" value="Ribulose-phoshate binding barrel"/>
    <property type="match status" value="1"/>
</dbReference>
<evidence type="ECO:0000256" key="2">
    <source>
        <dbReference type="ARBA" id="ARBA00011270"/>
    </source>
</evidence>
<reference evidence="10 11" key="1">
    <citation type="submission" date="2022-10" db="EMBL/GenBank/DDBJ databases">
        <title>Comparative genomics and taxonomic characterization of three novel marine species of genus Reichenbachiella exhibiting antioxidant and polysaccharide degradation activities.</title>
        <authorList>
            <person name="Muhammad N."/>
            <person name="Lee Y.-J."/>
            <person name="Ko J."/>
            <person name="Kim S.-G."/>
        </authorList>
    </citation>
    <scope>NUCLEOTIDE SEQUENCE [LARGE SCALE GENOMIC DNA]</scope>
    <source>
        <strain evidence="10 11">ABR2-5</strain>
    </source>
</reference>
<evidence type="ECO:0000256" key="8">
    <source>
        <dbReference type="HAMAP-Rule" id="MF_00131"/>
    </source>
</evidence>
<dbReference type="EMBL" id="JAOYOD010000001">
    <property type="protein sequence ID" value="MCV9385436.1"/>
    <property type="molecule type" value="Genomic_DNA"/>
</dbReference>
<dbReference type="PROSITE" id="PS00167">
    <property type="entry name" value="TRP_SYNTHASE_ALPHA"/>
    <property type="match status" value="1"/>
</dbReference>
<comment type="subunit">
    <text evidence="2 8">Tetramer of two alpha and two beta chains.</text>
</comment>
<keyword evidence="3 8" id="KW-0028">Amino-acid biosynthesis</keyword>
<evidence type="ECO:0000256" key="3">
    <source>
        <dbReference type="ARBA" id="ARBA00022605"/>
    </source>
</evidence>
<name>A0ABT3CNW8_9BACT</name>
<dbReference type="PANTHER" id="PTHR43406">
    <property type="entry name" value="TRYPTOPHAN SYNTHASE, ALPHA CHAIN"/>
    <property type="match status" value="1"/>
</dbReference>
<evidence type="ECO:0000256" key="7">
    <source>
        <dbReference type="ARBA" id="ARBA00049047"/>
    </source>
</evidence>
<keyword evidence="5 8" id="KW-0057">Aromatic amino acid biosynthesis</keyword>
<comment type="caution">
    <text evidence="10">The sequence shown here is derived from an EMBL/GenBank/DDBJ whole genome shotgun (WGS) entry which is preliminary data.</text>
</comment>
<evidence type="ECO:0000256" key="5">
    <source>
        <dbReference type="ARBA" id="ARBA00023141"/>
    </source>
</evidence>
<feature type="active site" description="Proton acceptor" evidence="8">
    <location>
        <position position="57"/>
    </location>
</feature>
<sequence length="258" mass="28659">MTNRINQVLEQKENILSIYFTAGYPKLDDTVKVMEALEQNGADMLEVGVPFSDPIADGPTIQHSNTVALENGMSVKLLFEQLKDIRKSVSIPLIMMSSLNPILQFGVEQFCAKCKEIDVDGLIIPDLPVEEYISEYKEVMERYNLKNVILITPSSTDARIRLVDEHTDSFIYMVSSAATTGVNKNFSSDFDAFAQRLKAMKLKNPLITGFGIKDKESFDQVTRFSRGGIIGSAFVKAVAEGEDAAASTANFMKQFGRF</sequence>
<dbReference type="InterPro" id="IPR011060">
    <property type="entry name" value="RibuloseP-bd_barrel"/>
</dbReference>
<dbReference type="RefSeq" id="WP_264136225.1">
    <property type="nucleotide sequence ID" value="NZ_JAOYOD010000001.1"/>
</dbReference>
<keyword evidence="11" id="KW-1185">Reference proteome</keyword>
<evidence type="ECO:0000256" key="4">
    <source>
        <dbReference type="ARBA" id="ARBA00022822"/>
    </source>
</evidence>
<comment type="pathway">
    <text evidence="1 8">Amino-acid biosynthesis; L-tryptophan biosynthesis; L-tryptophan from chorismate: step 5/5.</text>
</comment>
<keyword evidence="4 8" id="KW-0822">Tryptophan biosynthesis</keyword>
<dbReference type="CDD" id="cd04724">
    <property type="entry name" value="Tryptophan_synthase_alpha"/>
    <property type="match status" value="1"/>
</dbReference>
<dbReference type="Pfam" id="PF00290">
    <property type="entry name" value="Trp_syntA"/>
    <property type="match status" value="1"/>
</dbReference>
<keyword evidence="6 8" id="KW-0456">Lyase</keyword>
<comment type="similarity">
    <text evidence="8 9">Belongs to the TrpA family.</text>
</comment>
<feature type="active site" description="Proton acceptor" evidence="8">
    <location>
        <position position="46"/>
    </location>
</feature>
<accession>A0ABT3CNW8</accession>
<evidence type="ECO:0000313" key="10">
    <source>
        <dbReference type="EMBL" id="MCV9385436.1"/>
    </source>
</evidence>
<evidence type="ECO:0000313" key="11">
    <source>
        <dbReference type="Proteomes" id="UP001300692"/>
    </source>
</evidence>
<dbReference type="GO" id="GO:0004834">
    <property type="term" value="F:tryptophan synthase activity"/>
    <property type="evidence" value="ECO:0007669"/>
    <property type="project" value="UniProtKB-EC"/>
</dbReference>
<dbReference type="EC" id="4.2.1.20" evidence="8"/>
<evidence type="ECO:0000256" key="1">
    <source>
        <dbReference type="ARBA" id="ARBA00004733"/>
    </source>
</evidence>
<protein>
    <recommendedName>
        <fullName evidence="8">Tryptophan synthase alpha chain</fullName>
        <ecNumber evidence="8">4.2.1.20</ecNumber>
    </recommendedName>
</protein>
<proteinExistence type="inferred from homology"/>
<organism evidence="10 11">
    <name type="scientific">Reichenbachiella ulvae</name>
    <dbReference type="NCBI Taxonomy" id="2980104"/>
    <lineage>
        <taxon>Bacteria</taxon>
        <taxon>Pseudomonadati</taxon>
        <taxon>Bacteroidota</taxon>
        <taxon>Cytophagia</taxon>
        <taxon>Cytophagales</taxon>
        <taxon>Reichenbachiellaceae</taxon>
        <taxon>Reichenbachiella</taxon>
    </lineage>
</organism>
<dbReference type="Proteomes" id="UP001300692">
    <property type="component" value="Unassembled WGS sequence"/>
</dbReference>
<dbReference type="InterPro" id="IPR018204">
    <property type="entry name" value="Trp_synthase_alpha_AS"/>
</dbReference>
<evidence type="ECO:0000256" key="9">
    <source>
        <dbReference type="RuleBase" id="RU003662"/>
    </source>
</evidence>